<dbReference type="Proteomes" id="UP001217838">
    <property type="component" value="Unassembled WGS sequence"/>
</dbReference>
<name>A0ABT5B570_9BACT</name>
<comment type="caution">
    <text evidence="1">The sequence shown here is derived from an EMBL/GenBank/DDBJ whole genome shotgun (WGS) entry which is preliminary data.</text>
</comment>
<dbReference type="RefSeq" id="WP_271999052.1">
    <property type="nucleotide sequence ID" value="NZ_JAQNDN010000007.1"/>
</dbReference>
<proteinExistence type="predicted"/>
<evidence type="ECO:0000313" key="2">
    <source>
        <dbReference type="Proteomes" id="UP001217838"/>
    </source>
</evidence>
<dbReference type="InterPro" id="IPR036424">
    <property type="entry name" value="UPP_synth-like_sf"/>
</dbReference>
<keyword evidence="2" id="KW-1185">Reference proteome</keyword>
<dbReference type="EMBL" id="JAQNDN010000007">
    <property type="protein sequence ID" value="MDC0669285.1"/>
    <property type="molecule type" value="Genomic_DNA"/>
</dbReference>
<gene>
    <name evidence="1" type="ORF">POL58_16145</name>
</gene>
<evidence type="ECO:0000313" key="1">
    <source>
        <dbReference type="EMBL" id="MDC0669285.1"/>
    </source>
</evidence>
<protein>
    <submittedName>
        <fullName evidence="1">Uncharacterized protein</fullName>
    </submittedName>
</protein>
<accession>A0ABT5B570</accession>
<reference evidence="1 2" key="1">
    <citation type="submission" date="2022-11" db="EMBL/GenBank/DDBJ databases">
        <title>Minimal conservation of predation-associated metabolite biosynthetic gene clusters underscores biosynthetic potential of Myxococcota including descriptions for ten novel species: Archangium lansinium sp. nov., Myxococcus landrumus sp. nov., Nannocystis bai.</title>
        <authorList>
            <person name="Ahearne A."/>
            <person name="Stevens C."/>
            <person name="Dowd S."/>
        </authorList>
    </citation>
    <scope>NUCLEOTIDE SEQUENCE [LARGE SCALE GENOMIC DNA]</scope>
    <source>
        <strain evidence="1 2">NCELM</strain>
    </source>
</reference>
<sequence>MSPQIPTLEQFLGAPLPEIQAVAPATIVWIVEGTRRSAALAGVAPDDYARWSALQMNTCVGMFFEHGVRHVFTQFLSPSQFAEVTPNYRERLFDYVGLVAQDPEILAPYVEHGWRVRLLGADSLPELRPHADALLAATPRGRHTLWCSVVAEPEAPWNELLRAVTASGALDREAAIRALYGEDIPLATLMIAFGKPVVSPDRAPPLITGKMDAYWTQRPGYRIDEREFRTILYDHLHVRRTWREDKTGRDEAAKETRRAWEEGPTLGLGVRLGPFWYPSPTREP</sequence>
<organism evidence="1 2">
    <name type="scientific">Nannocystis radixulma</name>
    <dbReference type="NCBI Taxonomy" id="2995305"/>
    <lineage>
        <taxon>Bacteria</taxon>
        <taxon>Pseudomonadati</taxon>
        <taxon>Myxococcota</taxon>
        <taxon>Polyangia</taxon>
        <taxon>Nannocystales</taxon>
        <taxon>Nannocystaceae</taxon>
        <taxon>Nannocystis</taxon>
    </lineage>
</organism>
<dbReference type="Gene3D" id="3.40.1180.10">
    <property type="entry name" value="Decaprenyl diphosphate synthase-like"/>
    <property type="match status" value="1"/>
</dbReference>